<dbReference type="EMBL" id="FRYL01000046">
    <property type="protein sequence ID" value="SHO81731.1"/>
    <property type="molecule type" value="Genomic_DNA"/>
</dbReference>
<organism evidence="1">
    <name type="scientific">hydrothermal vent metagenome</name>
    <dbReference type="NCBI Taxonomy" id="652676"/>
    <lineage>
        <taxon>unclassified sequences</taxon>
        <taxon>metagenomes</taxon>
        <taxon>ecological metagenomes</taxon>
    </lineage>
</organism>
<sequence length="143" mass="16926">MNIKAILLIFIINLPLFADYTISYNGIKVGKIKDFSTIKNGYLIGKPINSFMGFFVPWDNYIIFQEGKKPIIKGKNRYKKDKHLILELINRLSKSKPTYKEFESKKYRLIIRCKDGVCNYIRSNKYKKSSSKGYREYLNDFRD</sequence>
<protein>
    <submittedName>
        <fullName evidence="1">Uncharacterized protein</fullName>
    </submittedName>
</protein>
<name>A0A1W1ELH4_9ZZZZ</name>
<gene>
    <name evidence="1" type="ORF">MNB_SV-15-1526</name>
</gene>
<reference evidence="1" key="1">
    <citation type="submission" date="2016-10" db="EMBL/GenBank/DDBJ databases">
        <authorList>
            <person name="de Groot N.N."/>
        </authorList>
    </citation>
    <scope>NUCLEOTIDE SEQUENCE</scope>
</reference>
<dbReference type="AlphaFoldDB" id="A0A1W1ELH4"/>
<proteinExistence type="predicted"/>
<evidence type="ECO:0000313" key="1">
    <source>
        <dbReference type="EMBL" id="SHO81731.1"/>
    </source>
</evidence>
<accession>A0A1W1ELH4</accession>